<dbReference type="RefSeq" id="WP_204908235.1">
    <property type="nucleotide sequence ID" value="NZ_JACJLV010000007.1"/>
</dbReference>
<dbReference type="Gene3D" id="2.40.128.20">
    <property type="match status" value="1"/>
</dbReference>
<dbReference type="InterPro" id="IPR015231">
    <property type="entry name" value="DUF1934"/>
</dbReference>
<proteinExistence type="predicted"/>
<reference evidence="1" key="2">
    <citation type="journal article" date="2021" name="Sci. Rep.">
        <title>The distribution of antibiotic resistance genes in chicken gut microbiota commensals.</title>
        <authorList>
            <person name="Juricova H."/>
            <person name="Matiasovicova J."/>
            <person name="Kubasova T."/>
            <person name="Cejkova D."/>
            <person name="Rychlik I."/>
        </authorList>
    </citation>
    <scope>NUCLEOTIDE SEQUENCE</scope>
    <source>
        <strain evidence="1">An420c</strain>
    </source>
</reference>
<organism evidence="1 2">
    <name type="scientific">Mordavella massiliensis</name>
    <dbReference type="NCBI Taxonomy" id="1871024"/>
    <lineage>
        <taxon>Bacteria</taxon>
        <taxon>Bacillati</taxon>
        <taxon>Bacillota</taxon>
        <taxon>Clostridia</taxon>
        <taxon>Eubacteriales</taxon>
        <taxon>Clostridiaceae</taxon>
        <taxon>Mordavella</taxon>
    </lineage>
</organism>
<dbReference type="Pfam" id="PF09148">
    <property type="entry name" value="DUF1934"/>
    <property type="match status" value="1"/>
</dbReference>
<comment type="caution">
    <text evidence="1">The sequence shown here is derived from an EMBL/GenBank/DDBJ whole genome shotgun (WGS) entry which is preliminary data.</text>
</comment>
<keyword evidence="2" id="KW-1185">Reference proteome</keyword>
<sequence>MTKDVLLTISGMHYDMTGIPDEDGSEEENGPIEVITPASYYFKNGKHYIVYDEVVEGMPGTIKNKIRITGSQMLEIMKSGLANTHMTFEKDKINMTQYETPYGELLVGIHTRDLRLKETEDRIDVNVSYELDVNGDKVADCSITMQVKSHGAAAGGAATPS</sequence>
<accession>A0A938X2A1</accession>
<protein>
    <submittedName>
        <fullName evidence="1">DUF1934 domain-containing protein</fullName>
    </submittedName>
</protein>
<reference evidence="1" key="1">
    <citation type="submission" date="2020-08" db="EMBL/GenBank/DDBJ databases">
        <authorList>
            <person name="Cejkova D."/>
            <person name="Kubasova T."/>
            <person name="Jahodarova E."/>
            <person name="Rychlik I."/>
        </authorList>
    </citation>
    <scope>NUCLEOTIDE SEQUENCE</scope>
    <source>
        <strain evidence="1">An420c</strain>
    </source>
</reference>
<evidence type="ECO:0000313" key="1">
    <source>
        <dbReference type="EMBL" id="MBM6826169.1"/>
    </source>
</evidence>
<dbReference type="EMBL" id="JACJLV010000007">
    <property type="protein sequence ID" value="MBM6826169.1"/>
    <property type="molecule type" value="Genomic_DNA"/>
</dbReference>
<gene>
    <name evidence="1" type="ORF">H6A13_03480</name>
</gene>
<dbReference type="Proteomes" id="UP000713880">
    <property type="component" value="Unassembled WGS sequence"/>
</dbReference>
<dbReference type="InterPro" id="IPR012674">
    <property type="entry name" value="Calycin"/>
</dbReference>
<evidence type="ECO:0000313" key="2">
    <source>
        <dbReference type="Proteomes" id="UP000713880"/>
    </source>
</evidence>
<dbReference type="AlphaFoldDB" id="A0A938X2A1"/>
<dbReference type="SUPFAM" id="SSF50814">
    <property type="entry name" value="Lipocalins"/>
    <property type="match status" value="1"/>
</dbReference>
<name>A0A938X2A1_9CLOT</name>